<dbReference type="RefSeq" id="WP_027072283.1">
    <property type="nucleotide sequence ID" value="NZ_VOHE01000002.1"/>
</dbReference>
<dbReference type="Proteomes" id="UP000315949">
    <property type="component" value="Unassembled WGS sequence"/>
</dbReference>
<evidence type="ECO:0000256" key="4">
    <source>
        <dbReference type="ARBA" id="ARBA00023239"/>
    </source>
</evidence>
<keyword evidence="3" id="KW-0862">Zinc</keyword>
<name>A0A5C5U3N9_9GAMM</name>
<comment type="similarity">
    <text evidence="1">Belongs to the Gfa family.</text>
</comment>
<evidence type="ECO:0000256" key="3">
    <source>
        <dbReference type="ARBA" id="ARBA00022833"/>
    </source>
</evidence>
<dbReference type="AlphaFoldDB" id="A0A5C5U3N9"/>
<protein>
    <submittedName>
        <fullName evidence="6">GFA family protein</fullName>
    </submittedName>
</protein>
<keyword evidence="4" id="KW-0456">Lyase</keyword>
<accession>A0A5C5U3N9</accession>
<dbReference type="InterPro" id="IPR006913">
    <property type="entry name" value="CENP-V/GFA"/>
</dbReference>
<organism evidence="6 7">
    <name type="scientific">Luteimonas wenzhouensis</name>
    <dbReference type="NCBI Taxonomy" id="2599615"/>
    <lineage>
        <taxon>Bacteria</taxon>
        <taxon>Pseudomonadati</taxon>
        <taxon>Pseudomonadota</taxon>
        <taxon>Gammaproteobacteria</taxon>
        <taxon>Lysobacterales</taxon>
        <taxon>Lysobacteraceae</taxon>
        <taxon>Luteimonas</taxon>
    </lineage>
</organism>
<dbReference type="SUPFAM" id="SSF51316">
    <property type="entry name" value="Mss4-like"/>
    <property type="match status" value="1"/>
</dbReference>
<dbReference type="Gene3D" id="3.90.1590.10">
    <property type="entry name" value="glutathione-dependent formaldehyde- activating enzyme (gfa)"/>
    <property type="match status" value="1"/>
</dbReference>
<gene>
    <name evidence="6" type="ORF">FQY79_04300</name>
</gene>
<proteinExistence type="inferred from homology"/>
<dbReference type="PANTHER" id="PTHR33337">
    <property type="entry name" value="GFA DOMAIN-CONTAINING PROTEIN"/>
    <property type="match status" value="1"/>
</dbReference>
<keyword evidence="2" id="KW-0479">Metal-binding</keyword>
<sequence>MLSGGCLCGAVRYRSGGPALFSIVCHCRDCQRASGSGGVPVLGVPKSSFEASGPVKAGRTPGGSGRSAVRNFCGECGSLLFGTPESDPDLVTIYAGSLDDPSRFVPSDALFVAHRPPWARLEMGLAEHPGMPGA</sequence>
<dbReference type="GO" id="GO:0016846">
    <property type="term" value="F:carbon-sulfur lyase activity"/>
    <property type="evidence" value="ECO:0007669"/>
    <property type="project" value="InterPro"/>
</dbReference>
<dbReference type="OrthoDB" id="7765631at2"/>
<feature type="domain" description="CENP-V/GFA" evidence="5">
    <location>
        <begin position="2"/>
        <end position="108"/>
    </location>
</feature>
<evidence type="ECO:0000313" key="7">
    <source>
        <dbReference type="Proteomes" id="UP000315949"/>
    </source>
</evidence>
<dbReference type="PROSITE" id="PS51891">
    <property type="entry name" value="CENP_V_GFA"/>
    <property type="match status" value="1"/>
</dbReference>
<evidence type="ECO:0000256" key="1">
    <source>
        <dbReference type="ARBA" id="ARBA00005495"/>
    </source>
</evidence>
<dbReference type="EMBL" id="VOHE01000002">
    <property type="protein sequence ID" value="TWT20566.1"/>
    <property type="molecule type" value="Genomic_DNA"/>
</dbReference>
<dbReference type="Pfam" id="PF04828">
    <property type="entry name" value="GFA"/>
    <property type="match status" value="1"/>
</dbReference>
<dbReference type="InterPro" id="IPR011057">
    <property type="entry name" value="Mss4-like_sf"/>
</dbReference>
<evidence type="ECO:0000313" key="6">
    <source>
        <dbReference type="EMBL" id="TWT20566.1"/>
    </source>
</evidence>
<evidence type="ECO:0000259" key="5">
    <source>
        <dbReference type="PROSITE" id="PS51891"/>
    </source>
</evidence>
<keyword evidence="7" id="KW-1185">Reference proteome</keyword>
<dbReference type="GO" id="GO:0046872">
    <property type="term" value="F:metal ion binding"/>
    <property type="evidence" value="ECO:0007669"/>
    <property type="project" value="UniProtKB-KW"/>
</dbReference>
<evidence type="ECO:0000256" key="2">
    <source>
        <dbReference type="ARBA" id="ARBA00022723"/>
    </source>
</evidence>
<reference evidence="6 7" key="1">
    <citation type="submission" date="2019-07" db="EMBL/GenBank/DDBJ databases">
        <title>Luteimonas sp. YD-1 nov., isolated from acidic soil.</title>
        <authorList>
            <person name="Zhou J."/>
        </authorList>
    </citation>
    <scope>NUCLEOTIDE SEQUENCE [LARGE SCALE GENOMIC DNA]</scope>
    <source>
        <strain evidence="6 7">YD-1</strain>
    </source>
</reference>
<dbReference type="PANTHER" id="PTHR33337:SF40">
    <property type="entry name" value="CENP-V_GFA DOMAIN-CONTAINING PROTEIN-RELATED"/>
    <property type="match status" value="1"/>
</dbReference>
<comment type="caution">
    <text evidence="6">The sequence shown here is derived from an EMBL/GenBank/DDBJ whole genome shotgun (WGS) entry which is preliminary data.</text>
</comment>